<comment type="caution">
    <text evidence="2">The sequence shown here is derived from an EMBL/GenBank/DDBJ whole genome shotgun (WGS) entry which is preliminary data.</text>
</comment>
<dbReference type="RefSeq" id="WP_323218981.1">
    <property type="nucleotide sequence ID" value="NZ_JAYGHT010000068.1"/>
</dbReference>
<reference evidence="2 3" key="1">
    <citation type="submission" date="2023-12" db="EMBL/GenBank/DDBJ databases">
        <title>Baltic Sea Cyanobacteria.</title>
        <authorList>
            <person name="Delbaje E."/>
            <person name="Fewer D.P."/>
            <person name="Shishido T.K."/>
        </authorList>
    </citation>
    <scope>NUCLEOTIDE SEQUENCE [LARGE SCALE GENOMIC DNA]</scope>
    <source>
        <strain evidence="2 3">CCNP 1315</strain>
    </source>
</reference>
<keyword evidence="1" id="KW-0472">Membrane</keyword>
<evidence type="ECO:0000313" key="3">
    <source>
        <dbReference type="Proteomes" id="UP001301728"/>
    </source>
</evidence>
<dbReference type="EMBL" id="JAYGHT010000068">
    <property type="protein sequence ID" value="MEA5519714.1"/>
    <property type="molecule type" value="Genomic_DNA"/>
</dbReference>
<evidence type="ECO:0000256" key="1">
    <source>
        <dbReference type="SAM" id="Phobius"/>
    </source>
</evidence>
<organism evidence="2 3">
    <name type="scientific">Limnoraphis robusta CCNP1315</name>
    <dbReference type="NCBI Taxonomy" id="3110306"/>
    <lineage>
        <taxon>Bacteria</taxon>
        <taxon>Bacillati</taxon>
        <taxon>Cyanobacteriota</taxon>
        <taxon>Cyanophyceae</taxon>
        <taxon>Oscillatoriophycideae</taxon>
        <taxon>Oscillatoriales</taxon>
        <taxon>Sirenicapillariaceae</taxon>
        <taxon>Limnoraphis</taxon>
    </lineage>
</organism>
<dbReference type="InterPro" id="IPR020360">
    <property type="entry name" value="Uncharacterised_alr2393"/>
</dbReference>
<name>A0ABU5TXP5_9CYAN</name>
<evidence type="ECO:0000313" key="2">
    <source>
        <dbReference type="EMBL" id="MEA5519714.1"/>
    </source>
</evidence>
<feature type="transmembrane region" description="Helical" evidence="1">
    <location>
        <begin position="137"/>
        <end position="158"/>
    </location>
</feature>
<keyword evidence="1" id="KW-1133">Transmembrane helix</keyword>
<keyword evidence="3" id="KW-1185">Reference proteome</keyword>
<keyword evidence="1" id="KW-0812">Transmembrane</keyword>
<accession>A0ABU5TXP5</accession>
<feature type="transmembrane region" description="Helical" evidence="1">
    <location>
        <begin position="104"/>
        <end position="121"/>
    </location>
</feature>
<dbReference type="Proteomes" id="UP001301728">
    <property type="component" value="Unassembled WGS sequence"/>
</dbReference>
<proteinExistence type="predicted"/>
<protein>
    <submittedName>
        <fullName evidence="2">DUF5357 family protein</fullName>
    </submittedName>
</protein>
<feature type="transmembrane region" description="Helical" evidence="1">
    <location>
        <begin position="72"/>
        <end position="92"/>
    </location>
</feature>
<feature type="transmembrane region" description="Helical" evidence="1">
    <location>
        <begin position="22"/>
        <end position="42"/>
    </location>
</feature>
<sequence length="198" mass="22743">MTWKTNIDRFRTVVNPVMPPRFIHWKTLLLVSIVIWGFSFIATDYNQETIAAVGWILLTISLGWRASQPPFIFGSFPLSPWLIATLISLLIYQRTDETEPTLALKVWPVIAAILLVVVEWLKSRNPEKSPPLLGRKTLLIIILIHLLLSCWIEIYLLIFQQSENSPYLNPNRTLPRAAFQVPLSKSILLDAPLKEQIF</sequence>
<dbReference type="Pfam" id="PF17310">
    <property type="entry name" value="DUF5357"/>
    <property type="match status" value="1"/>
</dbReference>
<gene>
    <name evidence="2" type="ORF">VB854_12250</name>
</gene>